<proteinExistence type="inferred from homology"/>
<dbReference type="Gene3D" id="3.40.50.720">
    <property type="entry name" value="NAD(P)-binding Rossmann-like Domain"/>
    <property type="match status" value="1"/>
</dbReference>
<evidence type="ECO:0000256" key="3">
    <source>
        <dbReference type="ARBA" id="ARBA00023002"/>
    </source>
</evidence>
<feature type="compositionally biased region" description="Basic and acidic residues" evidence="5">
    <location>
        <begin position="386"/>
        <end position="408"/>
    </location>
</feature>
<name>A0A8D9A0Z1_9HEMI</name>
<dbReference type="Pfam" id="PF00106">
    <property type="entry name" value="adh_short"/>
    <property type="match status" value="1"/>
</dbReference>
<evidence type="ECO:0000256" key="5">
    <source>
        <dbReference type="SAM" id="MobiDB-lite"/>
    </source>
</evidence>
<protein>
    <submittedName>
        <fullName evidence="6">Carbonyl reductase [NADPH] 3</fullName>
    </submittedName>
</protein>
<keyword evidence="3" id="KW-0560">Oxidoreductase</keyword>
<dbReference type="PRINTS" id="PR00081">
    <property type="entry name" value="GDHRDH"/>
</dbReference>
<feature type="compositionally biased region" description="Basic and acidic residues" evidence="5">
    <location>
        <begin position="369"/>
        <end position="379"/>
    </location>
</feature>
<dbReference type="PRINTS" id="PR00080">
    <property type="entry name" value="SDRFAMILY"/>
</dbReference>
<dbReference type="SUPFAM" id="SSF51735">
    <property type="entry name" value="NAD(P)-binding Rossmann-fold domains"/>
    <property type="match status" value="1"/>
</dbReference>
<dbReference type="InterPro" id="IPR020904">
    <property type="entry name" value="Sc_DH/Rdtase_CS"/>
</dbReference>
<dbReference type="PANTHER" id="PTHR43963">
    <property type="entry name" value="CARBONYL REDUCTASE 1-RELATED"/>
    <property type="match status" value="1"/>
</dbReference>
<accession>A0A8D9A0Z1</accession>
<sequence>MADLLSATPTLSFQRPVTLAPYVSPSERVAVVTGANQGLGFGIVKGLCEQFDGYIYLTARDKKKGAEALQALKDMKVCKHPEKLRFHELNVLNEEHTDDFYYHLKKEHGGIDILVNNAAIAYKVGSTVPFAEQVENTIRTNYLAVVRTCVFLFPLLRRHGRVVNLSSSAGHLSSISNYELKKRLLEDCQTEKKLTDIMYEVMDITKEHPKAHVEMGWPDSAYAISKIGVNLLTRIYQKKFDSELGDQDRVINAVHPGYVATNMSSYMGNVNIFEAAEGPLYCALLPPHIVAPRGDLVWSDLNWIDMDSPTTPETDNEIWHYDIVKDVRHYANYTTSSRLPPFDGVLEREWALMQDINMTKLKNTSPQEESDKAHEEVKKTSALTKEGVHNAQEEDQTKSVHAEIEHSTKATTTAAEKASKNKYARAEEKVLKAEAQVKTRSARAVKDSTLTPSSLSYRTMTRPTLPEEWLSHVMAEDSRKRRETTLPGC</sequence>
<dbReference type="PANTHER" id="PTHR43963:SF4">
    <property type="entry name" value="CARBONYL REDUCTASE (NADPH)"/>
    <property type="match status" value="1"/>
</dbReference>
<keyword evidence="2" id="KW-0521">NADP</keyword>
<dbReference type="EMBL" id="HBUF01545652">
    <property type="protein sequence ID" value="CAG6756820.1"/>
    <property type="molecule type" value="Transcribed_RNA"/>
</dbReference>
<reference evidence="6" key="1">
    <citation type="submission" date="2021-05" db="EMBL/GenBank/DDBJ databases">
        <authorList>
            <person name="Alioto T."/>
            <person name="Alioto T."/>
            <person name="Gomez Garrido J."/>
        </authorList>
    </citation>
    <scope>NUCLEOTIDE SEQUENCE</scope>
</reference>
<organism evidence="6">
    <name type="scientific">Cacopsylla melanoneura</name>
    <dbReference type="NCBI Taxonomy" id="428564"/>
    <lineage>
        <taxon>Eukaryota</taxon>
        <taxon>Metazoa</taxon>
        <taxon>Ecdysozoa</taxon>
        <taxon>Arthropoda</taxon>
        <taxon>Hexapoda</taxon>
        <taxon>Insecta</taxon>
        <taxon>Pterygota</taxon>
        <taxon>Neoptera</taxon>
        <taxon>Paraneoptera</taxon>
        <taxon>Hemiptera</taxon>
        <taxon>Sternorrhyncha</taxon>
        <taxon>Psylloidea</taxon>
        <taxon>Psyllidae</taxon>
        <taxon>Psyllinae</taxon>
        <taxon>Cacopsylla</taxon>
    </lineage>
</organism>
<dbReference type="InterPro" id="IPR036291">
    <property type="entry name" value="NAD(P)-bd_dom_sf"/>
</dbReference>
<dbReference type="EMBL" id="HBUF01069352">
    <property type="protein sequence ID" value="CAG6628964.1"/>
    <property type="molecule type" value="Transcribed_RNA"/>
</dbReference>
<dbReference type="InterPro" id="IPR002347">
    <property type="entry name" value="SDR_fam"/>
</dbReference>
<evidence type="ECO:0000313" key="6">
    <source>
        <dbReference type="EMBL" id="CAG6756820.1"/>
    </source>
</evidence>
<evidence type="ECO:0000256" key="2">
    <source>
        <dbReference type="ARBA" id="ARBA00022857"/>
    </source>
</evidence>
<dbReference type="PROSITE" id="PS00061">
    <property type="entry name" value="ADH_SHORT"/>
    <property type="match status" value="1"/>
</dbReference>
<dbReference type="EMBL" id="HBUF01196667">
    <property type="protein sequence ID" value="CAG6660297.1"/>
    <property type="molecule type" value="Transcribed_RNA"/>
</dbReference>
<evidence type="ECO:0000256" key="1">
    <source>
        <dbReference type="ARBA" id="ARBA00006484"/>
    </source>
</evidence>
<dbReference type="AlphaFoldDB" id="A0A8D9A0Z1"/>
<feature type="region of interest" description="Disordered" evidence="5">
    <location>
        <begin position="361"/>
        <end position="421"/>
    </location>
</feature>
<comment type="similarity">
    <text evidence="1 4">Belongs to the short-chain dehydrogenases/reductases (SDR) family.</text>
</comment>
<evidence type="ECO:0000256" key="4">
    <source>
        <dbReference type="RuleBase" id="RU000363"/>
    </source>
</evidence>
<dbReference type="EMBL" id="HBUF01196665">
    <property type="protein sequence ID" value="CAG6660294.1"/>
    <property type="molecule type" value="Transcribed_RNA"/>
</dbReference>
<dbReference type="GO" id="GO:0004090">
    <property type="term" value="F:carbonyl reductase (NADPH) activity"/>
    <property type="evidence" value="ECO:0007669"/>
    <property type="project" value="TreeGrafter"/>
</dbReference>